<organism evidence="2 3">
    <name type="scientific">Mesotoga infera</name>
    <dbReference type="NCBI Taxonomy" id="1236046"/>
    <lineage>
        <taxon>Bacteria</taxon>
        <taxon>Thermotogati</taxon>
        <taxon>Thermotogota</taxon>
        <taxon>Thermotogae</taxon>
        <taxon>Kosmotogales</taxon>
        <taxon>Kosmotogaceae</taxon>
        <taxon>Mesotoga</taxon>
    </lineage>
</organism>
<dbReference type="Gene3D" id="3.20.20.150">
    <property type="entry name" value="Divalent-metal-dependent TIM barrel enzymes"/>
    <property type="match status" value="1"/>
</dbReference>
<dbReference type="EMBL" id="LS974202">
    <property type="protein sequence ID" value="SSC11581.1"/>
    <property type="molecule type" value="Genomic_DNA"/>
</dbReference>
<evidence type="ECO:0000313" key="2">
    <source>
        <dbReference type="EMBL" id="SSC11581.1"/>
    </source>
</evidence>
<dbReference type="AlphaFoldDB" id="A0A7Z7PQA9"/>
<reference evidence="2 3" key="1">
    <citation type="submission" date="2017-01" db="EMBL/GenBank/DDBJ databases">
        <authorList>
            <person name="Erauso G."/>
        </authorList>
    </citation>
    <scope>NUCLEOTIDE SEQUENCE [LARGE SCALE GENOMIC DNA]</scope>
    <source>
        <strain evidence="2">MESINF1</strain>
    </source>
</reference>
<sequence>MKRQNFEIENDRIRELFLKEKHREPERFARRIDLSWSVWMFGLEPIENSMERLKRNGLSFLELKGDISMEVEKVRSAIDRYGMAISGVCGLFSPDRDLSSPDAEISGRAIEYILREIEFISKLGGKYMIIVPGAVGRPKAIDSQELERSAKNLKTCAKAFSAARVAAAIEPIRSAEVSIVHTVGEAIDYIASIDEPAIAHLNGDIYHMLNGERHIGLAILECGDRLMNLHIADSNRDAPGKGMIDIDMVIMASYLVGMNRPGRFLTFEPLGPYPDPYVLSTQPCNVDVMERLVSDSVSYFREREEIVRSL</sequence>
<dbReference type="PANTHER" id="PTHR12110:SF21">
    <property type="entry name" value="XYLOSE ISOMERASE-LIKE TIM BARREL DOMAIN-CONTAINING PROTEIN"/>
    <property type="match status" value="1"/>
</dbReference>
<dbReference type="KEGG" id="minf:MESINF_0132"/>
<evidence type="ECO:0000259" key="1">
    <source>
        <dbReference type="Pfam" id="PF01261"/>
    </source>
</evidence>
<dbReference type="Pfam" id="PF01261">
    <property type="entry name" value="AP_endonuc_2"/>
    <property type="match status" value="1"/>
</dbReference>
<dbReference type="InterPro" id="IPR036237">
    <property type="entry name" value="Xyl_isomerase-like_sf"/>
</dbReference>
<accession>A0A7Z7PQA9</accession>
<feature type="domain" description="Xylose isomerase-like TIM barrel" evidence="1">
    <location>
        <begin position="52"/>
        <end position="249"/>
    </location>
</feature>
<dbReference type="InterPro" id="IPR050312">
    <property type="entry name" value="IolE/XylAMocC-like"/>
</dbReference>
<keyword evidence="2" id="KW-0413">Isomerase</keyword>
<proteinExistence type="predicted"/>
<dbReference type="SUPFAM" id="SSF51658">
    <property type="entry name" value="Xylose isomerase-like"/>
    <property type="match status" value="1"/>
</dbReference>
<dbReference type="RefSeq" id="WP_169698039.1">
    <property type="nucleotide sequence ID" value="NZ_LS974202.1"/>
</dbReference>
<name>A0A7Z7PQA9_9BACT</name>
<evidence type="ECO:0000313" key="3">
    <source>
        <dbReference type="Proteomes" id="UP000250796"/>
    </source>
</evidence>
<dbReference type="PANTHER" id="PTHR12110">
    <property type="entry name" value="HYDROXYPYRUVATE ISOMERASE"/>
    <property type="match status" value="1"/>
</dbReference>
<protein>
    <submittedName>
        <fullName evidence="2">Sugar phosphate isomerase/epimerase</fullName>
    </submittedName>
</protein>
<dbReference type="GO" id="GO:0016853">
    <property type="term" value="F:isomerase activity"/>
    <property type="evidence" value="ECO:0007669"/>
    <property type="project" value="UniProtKB-KW"/>
</dbReference>
<gene>
    <name evidence="2" type="ORF">MESINF_0132</name>
</gene>
<dbReference type="InterPro" id="IPR013022">
    <property type="entry name" value="Xyl_isomerase-like_TIM-brl"/>
</dbReference>
<keyword evidence="3" id="KW-1185">Reference proteome</keyword>
<dbReference type="Proteomes" id="UP000250796">
    <property type="component" value="Chromosome MESINF"/>
</dbReference>